<dbReference type="InterPro" id="IPR001728">
    <property type="entry name" value="ThyrH_rcpt"/>
</dbReference>
<dbReference type="PROSITE" id="PS51843">
    <property type="entry name" value="NR_LBD"/>
    <property type="match status" value="1"/>
</dbReference>
<evidence type="ECO:0000256" key="10">
    <source>
        <dbReference type="SAM" id="Coils"/>
    </source>
</evidence>
<dbReference type="InterPro" id="IPR000536">
    <property type="entry name" value="Nucl_hrmn_rcpt_lig-bd"/>
</dbReference>
<feature type="compositionally biased region" description="Low complexity" evidence="11">
    <location>
        <begin position="300"/>
        <end position="310"/>
    </location>
</feature>
<feature type="compositionally biased region" description="Basic residues" evidence="11">
    <location>
        <begin position="582"/>
        <end position="594"/>
    </location>
</feature>
<feature type="region of interest" description="Disordered" evidence="11">
    <location>
        <begin position="434"/>
        <end position="477"/>
    </location>
</feature>
<keyword evidence="4" id="KW-0862">Zinc</keyword>
<keyword evidence="5" id="KW-0805">Transcription regulation</keyword>
<dbReference type="CDD" id="cd06961">
    <property type="entry name" value="NR_DBD_TR"/>
    <property type="match status" value="1"/>
</dbReference>
<dbReference type="Gene3D" id="1.10.565.10">
    <property type="entry name" value="Retinoid X Receptor"/>
    <property type="match status" value="1"/>
</dbReference>
<dbReference type="Proteomes" id="UP001292079">
    <property type="component" value="Unassembled WGS sequence"/>
</dbReference>
<evidence type="ECO:0000256" key="8">
    <source>
        <dbReference type="ARBA" id="ARBA00023170"/>
    </source>
</evidence>
<feature type="domain" description="Nuclear receptor" evidence="12">
    <location>
        <begin position="170"/>
        <end position="246"/>
    </location>
</feature>
<dbReference type="PRINTS" id="PR00546">
    <property type="entry name" value="THYROIDHORMR"/>
</dbReference>
<feature type="domain" description="NR LBD" evidence="13">
    <location>
        <begin position="807"/>
        <end position="1106"/>
    </location>
</feature>
<evidence type="ECO:0008006" key="16">
    <source>
        <dbReference type="Google" id="ProtNLM"/>
    </source>
</evidence>
<sequence length="1525" mass="169621">MQQTFIGNYNNHNHCNTNNNELITLMPTQSSSSSSASSVSSSASSSSSSSSSSSIPTTSSSSSGRKINEQQSYWNNGITVLTETMPSYYANTVGSSILCPIINTPMPSQSPLLPNCSVAYPNTLNSLQHSSSSGNISSTNTNTGSGVTKIPRQRKKDPYIPSYMDPANGPEPCVVCGDNATGFHYRAMTCEGCKGFFRRSVQKKLIYTCKFNGRCSVSDKQNRNSCQKCRFDRCIKGGMAKDLVLDEEKRLAKRRLIEANRARKRAESDNAAVMQQNHINSGPSPPKQTNFPPPTPPLPSTTSQLHPSPLISQQSVLPQIRQPQSQQIRPPMVTANQQQRSVLHNYGAIAAQTSMVNFANLSPTDGKSIHLRISTDMGPSSVITATAATNFDPCGSAVIRPTIYDPHCAMLPLLQTSPTQNNLIYSDGCSPINQHNHYTNTNHHPHPPLHHHQQQQQQQPHRQHPPIHPLQTQTTDMMSNGTIHPNSLINLSSSIPLDGSNQIYWSGNSTINETLDNTFHHSLTTIHNNVSQIHHQHHHQNNFIQPLDSNWNNEQFTQSVIPTGNNVTKYCPVNLPYESNRNHHHTHHHHHHHQQQQQQQQQQQNQDMNLVMQQTNPMNIYQTDPIINDSTNTNNNSNNSSNITQTNDINDLKITKLDERKFTTPSMNSMHNSLSTISPFSVVVYSLPSSSLSSSSSSTCSMSSSLCSTLSSISTVVNNTEEQLQLTLKQNNGDDGDVVDDDDDDEKKLIVTSNNLFVWGVDDEKLLNSICNAYDSTYFDKNSPNKQFHHENQLSGKQLDDATQMNSGEFVIKSIVDSHVTGFLTKLDEVEQEDIQQAREFYTTTFHDLAYLIEPAITRLVKFARQVQGFDTLEAGDQIRLLCGCCIDLITLRAAYCISRSAKIQGLVENPFVIRGSTSSSSSSSSLSSSSLTPPPPPPLTTTTTTVSNEQTVTNSSYSYHNTITPPHIPNVYYPKLGTSDEKCAQLIRGIALKMARLNIDQTDVAMMAAILLMSPDRSDLLDADAIENNQNILLETFNRHVNRTRGQIKQSGNYPIPSSQCWPRIIMTLTELRSITMCTQDLFSQTPGTNGINQLPWRRDGDGNITIARYELQLKSPTKHKKDDDENSTIRSENDNIARISSKDRVEPEFKMRVPISAKLPNLIPNIPIVKTKDGKVLLSVPDLEALDSSDDSDQESCRPTKNNQSYKNLKSGTDKVSLLSVLPPTRALIVRECNRPMIPHQLMLRKNVKDAPTVKTNVETNDNSDANDDVWNSGIPDNQDLDSGTSEDIEGSSFFSFYKPTPDNQEAVASERAAALSALQTARRKAKLSTKPAVNDEDNNSSASLKLSDEISTTSRFTTKSWEECLPKITISNPEILLQMSSIQKDIAKQEDEEREDDEEKVFWTEENFIPGPERKRARLVLPGTKPSNVALNELLQSTNTEVISINQSDLTAGAQLELIKSVTSDDSQYRPKSTDDDPGKLAHRKHQITWLAHQAQENEMELEKRWAEARRNKASNRAKYGF</sequence>
<keyword evidence="9" id="KW-0539">Nucleus</keyword>
<dbReference type="InterPro" id="IPR018800">
    <property type="entry name" value="PRCC"/>
</dbReference>
<feature type="compositionally biased region" description="Pro residues" evidence="11">
    <location>
        <begin position="283"/>
        <end position="299"/>
    </location>
</feature>
<evidence type="ECO:0000256" key="3">
    <source>
        <dbReference type="ARBA" id="ARBA00022771"/>
    </source>
</evidence>
<evidence type="ECO:0000256" key="2">
    <source>
        <dbReference type="ARBA" id="ARBA00022723"/>
    </source>
</evidence>
<evidence type="ECO:0000256" key="11">
    <source>
        <dbReference type="SAM" id="MobiDB-lite"/>
    </source>
</evidence>
<evidence type="ECO:0000256" key="1">
    <source>
        <dbReference type="ARBA" id="ARBA00005993"/>
    </source>
</evidence>
<feature type="compositionally biased region" description="Low complexity" evidence="11">
    <location>
        <begin position="130"/>
        <end position="146"/>
    </location>
</feature>
<evidence type="ECO:0000313" key="14">
    <source>
        <dbReference type="EMBL" id="KAK4467652.1"/>
    </source>
</evidence>
<keyword evidence="2" id="KW-0479">Metal-binding</keyword>
<proteinExistence type="inferred from homology"/>
<dbReference type="InterPro" id="IPR013088">
    <property type="entry name" value="Znf_NHR/GATA"/>
</dbReference>
<dbReference type="EMBL" id="JALJAT010000008">
    <property type="protein sequence ID" value="KAK4467652.1"/>
    <property type="molecule type" value="Genomic_DNA"/>
</dbReference>
<feature type="region of interest" description="Disordered" evidence="11">
    <location>
        <begin position="1259"/>
        <end position="1288"/>
    </location>
</feature>
<dbReference type="GO" id="GO:0008270">
    <property type="term" value="F:zinc ion binding"/>
    <property type="evidence" value="ECO:0007669"/>
    <property type="project" value="UniProtKB-KW"/>
</dbReference>
<dbReference type="PROSITE" id="PS00031">
    <property type="entry name" value="NUCLEAR_REC_DBD_1"/>
    <property type="match status" value="1"/>
</dbReference>
<feature type="compositionally biased region" description="Basic residues" evidence="11">
    <location>
        <begin position="443"/>
        <end position="453"/>
    </location>
</feature>
<feature type="compositionally biased region" description="Basic and acidic residues" evidence="11">
    <location>
        <begin position="1470"/>
        <end position="1483"/>
    </location>
</feature>
<dbReference type="Pfam" id="PF10253">
    <property type="entry name" value="PRCC"/>
    <property type="match status" value="1"/>
</dbReference>
<dbReference type="PANTHER" id="PTHR24082">
    <property type="entry name" value="NUCLEAR HORMONE RECEPTOR"/>
    <property type="match status" value="1"/>
</dbReference>
<accession>A0AAE2D1F1</accession>
<dbReference type="FunFam" id="3.30.50.10:FF:000030">
    <property type="entry name" value="Nuclear Hormone Receptor family"/>
    <property type="match status" value="1"/>
</dbReference>
<feature type="region of interest" description="Disordered" evidence="11">
    <location>
        <begin position="28"/>
        <end position="66"/>
    </location>
</feature>
<dbReference type="GO" id="GO:0004879">
    <property type="term" value="F:nuclear receptor activity"/>
    <property type="evidence" value="ECO:0007669"/>
    <property type="project" value="InterPro"/>
</dbReference>
<feature type="region of interest" description="Disordered" evidence="11">
    <location>
        <begin position="1117"/>
        <end position="1145"/>
    </location>
</feature>
<evidence type="ECO:0000256" key="4">
    <source>
        <dbReference type="ARBA" id="ARBA00022833"/>
    </source>
</evidence>
<feature type="compositionally biased region" description="Basic and acidic residues" evidence="11">
    <location>
        <begin position="1133"/>
        <end position="1145"/>
    </location>
</feature>
<feature type="compositionally biased region" description="Low complexity" evidence="11">
    <location>
        <begin position="595"/>
        <end position="606"/>
    </location>
</feature>
<dbReference type="GO" id="GO:0000978">
    <property type="term" value="F:RNA polymerase II cis-regulatory region sequence-specific DNA binding"/>
    <property type="evidence" value="ECO:0007669"/>
    <property type="project" value="TreeGrafter"/>
</dbReference>
<dbReference type="PANTHER" id="PTHR24082:SF330">
    <property type="entry name" value="THYROID HORMONE RECEPTOR BETA"/>
    <property type="match status" value="1"/>
</dbReference>
<feature type="region of interest" description="Disordered" evidence="11">
    <location>
        <begin position="920"/>
        <end position="949"/>
    </location>
</feature>
<keyword evidence="7" id="KW-0804">Transcription</keyword>
<dbReference type="Gene3D" id="3.30.50.10">
    <property type="entry name" value="Erythroid Transcription Factor GATA-1, subunit A"/>
    <property type="match status" value="1"/>
</dbReference>
<feature type="region of interest" description="Disordered" evidence="11">
    <location>
        <begin position="276"/>
        <end position="335"/>
    </location>
</feature>
<dbReference type="PRINTS" id="PR00047">
    <property type="entry name" value="STROIDFINGER"/>
</dbReference>
<gene>
    <name evidence="14" type="ORF">MN116_008593</name>
</gene>
<feature type="coiled-coil region" evidence="10">
    <location>
        <begin position="249"/>
        <end position="276"/>
    </location>
</feature>
<evidence type="ECO:0000256" key="6">
    <source>
        <dbReference type="ARBA" id="ARBA00023125"/>
    </source>
</evidence>
<feature type="compositionally biased region" description="Polar residues" evidence="11">
    <location>
        <begin position="1199"/>
        <end position="1211"/>
    </location>
</feature>
<feature type="region of interest" description="Disordered" evidence="11">
    <location>
        <begin position="573"/>
        <end position="606"/>
    </location>
</feature>
<keyword evidence="3" id="KW-0863">Zinc-finger</keyword>
<evidence type="ECO:0000256" key="7">
    <source>
        <dbReference type="ARBA" id="ARBA00023163"/>
    </source>
</evidence>
<reference evidence="14" key="1">
    <citation type="submission" date="2022-04" db="EMBL/GenBank/DDBJ databases">
        <authorList>
            <person name="Xu L."/>
            <person name="Lv Z."/>
        </authorList>
    </citation>
    <scope>NUCLEOTIDE SEQUENCE</scope>
    <source>
        <strain evidence="14">LV_2022a</strain>
    </source>
</reference>
<dbReference type="InterPro" id="IPR001628">
    <property type="entry name" value="Znf_hrmn_rcpt"/>
</dbReference>
<comment type="caution">
    <text evidence="14">The sequence shown here is derived from an EMBL/GenBank/DDBJ whole genome shotgun (WGS) entry which is preliminary data.</text>
</comment>
<dbReference type="GO" id="GO:0048384">
    <property type="term" value="P:retinoic acid receptor signaling pathway"/>
    <property type="evidence" value="ECO:0007669"/>
    <property type="project" value="TreeGrafter"/>
</dbReference>
<dbReference type="SUPFAM" id="SSF57716">
    <property type="entry name" value="Glucocorticoid receptor-like (DNA-binding domain)"/>
    <property type="match status" value="1"/>
</dbReference>
<organism evidence="14 15">
    <name type="scientific">Schistosoma mekongi</name>
    <name type="common">Parasitic worm</name>
    <dbReference type="NCBI Taxonomy" id="38744"/>
    <lineage>
        <taxon>Eukaryota</taxon>
        <taxon>Metazoa</taxon>
        <taxon>Spiralia</taxon>
        <taxon>Lophotrochozoa</taxon>
        <taxon>Platyhelminthes</taxon>
        <taxon>Trematoda</taxon>
        <taxon>Digenea</taxon>
        <taxon>Strigeidida</taxon>
        <taxon>Schistosomatoidea</taxon>
        <taxon>Schistosomatidae</taxon>
        <taxon>Schistosoma</taxon>
    </lineage>
</organism>
<feature type="compositionally biased region" description="Low complexity" evidence="11">
    <location>
        <begin position="318"/>
        <end position="331"/>
    </location>
</feature>
<dbReference type="PROSITE" id="PS51030">
    <property type="entry name" value="NUCLEAR_REC_DBD_2"/>
    <property type="match status" value="1"/>
</dbReference>
<evidence type="ECO:0000256" key="5">
    <source>
        <dbReference type="ARBA" id="ARBA00023015"/>
    </source>
</evidence>
<evidence type="ECO:0000256" key="9">
    <source>
        <dbReference type="ARBA" id="ARBA00023242"/>
    </source>
</evidence>
<feature type="region of interest" description="Disordered" evidence="11">
    <location>
        <begin position="1466"/>
        <end position="1485"/>
    </location>
</feature>
<feature type="compositionally biased region" description="Low complexity" evidence="11">
    <location>
        <begin position="30"/>
        <end position="63"/>
    </location>
</feature>
<dbReference type="InterPro" id="IPR050234">
    <property type="entry name" value="Nuclear_hormone_rcpt_NR1"/>
</dbReference>
<feature type="compositionally biased region" description="Low complexity" evidence="11">
    <location>
        <begin position="626"/>
        <end position="647"/>
    </location>
</feature>
<dbReference type="GO" id="GO:0045944">
    <property type="term" value="P:positive regulation of transcription by RNA polymerase II"/>
    <property type="evidence" value="ECO:0007669"/>
    <property type="project" value="TreeGrafter"/>
</dbReference>
<dbReference type="Pfam" id="PF00104">
    <property type="entry name" value="Hormone_recep"/>
    <property type="match status" value="1"/>
</dbReference>
<comment type="similarity">
    <text evidence="1">Belongs to the nuclear hormone receptor family.</text>
</comment>
<evidence type="ECO:0000259" key="12">
    <source>
        <dbReference type="PROSITE" id="PS51030"/>
    </source>
</evidence>
<dbReference type="SMART" id="SM00430">
    <property type="entry name" value="HOLI"/>
    <property type="match status" value="1"/>
</dbReference>
<evidence type="ECO:0000259" key="13">
    <source>
        <dbReference type="PROSITE" id="PS51843"/>
    </source>
</evidence>
<keyword evidence="10" id="KW-0175">Coiled coil</keyword>
<keyword evidence="15" id="KW-1185">Reference proteome</keyword>
<keyword evidence="6" id="KW-0238">DNA-binding</keyword>
<dbReference type="SUPFAM" id="SSF48508">
    <property type="entry name" value="Nuclear receptor ligand-binding domain"/>
    <property type="match status" value="1"/>
</dbReference>
<name>A0AAE2D1F1_SCHME</name>
<dbReference type="GO" id="GO:0030154">
    <property type="term" value="P:cell differentiation"/>
    <property type="evidence" value="ECO:0007669"/>
    <property type="project" value="TreeGrafter"/>
</dbReference>
<evidence type="ECO:0000313" key="15">
    <source>
        <dbReference type="Proteomes" id="UP001292079"/>
    </source>
</evidence>
<dbReference type="Pfam" id="PF00105">
    <property type="entry name" value="zf-C4"/>
    <property type="match status" value="1"/>
</dbReference>
<reference evidence="14" key="2">
    <citation type="journal article" date="2023" name="Infect Dis Poverty">
        <title>Chromosome-scale genome of the human blood fluke Schistosoma mekongi and its implications for public health.</title>
        <authorList>
            <person name="Zhou M."/>
            <person name="Xu L."/>
            <person name="Xu D."/>
            <person name="Chen W."/>
            <person name="Khan J."/>
            <person name="Hu Y."/>
            <person name="Huang H."/>
            <person name="Wei H."/>
            <person name="Zhang Y."/>
            <person name="Chusongsang P."/>
            <person name="Tanasarnprasert K."/>
            <person name="Hu X."/>
            <person name="Limpanont Y."/>
            <person name="Lv Z."/>
        </authorList>
    </citation>
    <scope>NUCLEOTIDE SEQUENCE</scope>
    <source>
        <strain evidence="14">LV_2022a</strain>
    </source>
</reference>
<feature type="region of interest" description="Disordered" evidence="11">
    <location>
        <begin position="129"/>
        <end position="152"/>
    </location>
</feature>
<dbReference type="InterPro" id="IPR035500">
    <property type="entry name" value="NHR-like_dom_sf"/>
</dbReference>
<protein>
    <recommendedName>
        <fullName evidence="16">Thyroid hormone receptor alpha</fullName>
    </recommendedName>
</protein>
<feature type="region of interest" description="Disordered" evidence="11">
    <location>
        <begin position="1188"/>
        <end position="1211"/>
    </location>
</feature>
<dbReference type="GO" id="GO:0000122">
    <property type="term" value="P:negative regulation of transcription by RNA polymerase II"/>
    <property type="evidence" value="ECO:0007669"/>
    <property type="project" value="TreeGrafter"/>
</dbReference>
<feature type="compositionally biased region" description="Low complexity" evidence="11">
    <location>
        <begin position="920"/>
        <end position="932"/>
    </location>
</feature>
<dbReference type="SMART" id="SM00399">
    <property type="entry name" value="ZnF_C4"/>
    <property type="match status" value="1"/>
</dbReference>
<keyword evidence="8" id="KW-0675">Receptor</keyword>
<feature type="region of interest" description="Disordered" evidence="11">
    <location>
        <begin position="621"/>
        <end position="647"/>
    </location>
</feature>